<keyword evidence="2" id="KW-0378">Hydrolase</keyword>
<comment type="caution">
    <text evidence="3">The sequence shown here is derived from an EMBL/GenBank/DDBJ whole genome shotgun (WGS) entry which is preliminary data.</text>
</comment>
<dbReference type="PANTHER" id="PTHR31223:SF70">
    <property type="entry name" value="LOG FAMILY PROTEIN YJL055W"/>
    <property type="match status" value="1"/>
</dbReference>
<dbReference type="InterPro" id="IPR005269">
    <property type="entry name" value="LOG"/>
</dbReference>
<dbReference type="GO" id="GO:0009691">
    <property type="term" value="P:cytokinin biosynthetic process"/>
    <property type="evidence" value="ECO:0007669"/>
    <property type="project" value="UniProtKB-UniRule"/>
</dbReference>
<proteinExistence type="inferred from homology"/>
<gene>
    <name evidence="3" type="ORF">H5S41_10355</name>
</gene>
<evidence type="ECO:0000256" key="1">
    <source>
        <dbReference type="ARBA" id="ARBA00006763"/>
    </source>
</evidence>
<dbReference type="GO" id="GO:0005829">
    <property type="term" value="C:cytosol"/>
    <property type="evidence" value="ECO:0007669"/>
    <property type="project" value="TreeGrafter"/>
</dbReference>
<evidence type="ECO:0000313" key="4">
    <source>
        <dbReference type="Proteomes" id="UP000547628"/>
    </source>
</evidence>
<protein>
    <recommendedName>
        <fullName evidence="2">Cytokinin riboside 5'-monophosphate phosphoribohydrolase</fullName>
        <ecNumber evidence="2">3.2.2.n1</ecNumber>
    </recommendedName>
</protein>
<evidence type="ECO:0000313" key="3">
    <source>
        <dbReference type="EMBL" id="MBB1124351.1"/>
    </source>
</evidence>
<reference evidence="3 4" key="1">
    <citation type="submission" date="2020-07" db="EMBL/GenBank/DDBJ databases">
        <title>Description of Limosilactobacillus balticus sp. nov., Limosilactobacillus agrestis sp. nov., Limosilactobacillus albertensis sp. nov., Limosilactobacillus rudii sp. nov., Limosilactobacillus fastidiosus sp. nov., five novel Limosilactobacillus species isolated from the vertebrate gastrointestinal tract, and proposal of 6 subspecies of Limosilactobacillus reuteri adapted to the gastrointestinal tract of specific vertebrate hosts.</title>
        <authorList>
            <person name="Li F."/>
            <person name="Cheng C."/>
            <person name="Zheng J."/>
            <person name="Quevedo R.M."/>
            <person name="Li J."/>
            <person name="Roos S."/>
            <person name="Gaenzle M.G."/>
            <person name="Walter J."/>
        </authorList>
    </citation>
    <scope>NUCLEOTIDE SEQUENCE [LARGE SCALE GENOMIC DNA]</scope>
    <source>
        <strain evidence="3 4">Lr3000</strain>
    </source>
</reference>
<dbReference type="AlphaFoldDB" id="A0A839H366"/>
<dbReference type="Gene3D" id="3.40.50.450">
    <property type="match status" value="1"/>
</dbReference>
<dbReference type="PANTHER" id="PTHR31223">
    <property type="entry name" value="LOG FAMILY PROTEIN YJL055W"/>
    <property type="match status" value="1"/>
</dbReference>
<organism evidence="3 4">
    <name type="scientific">Limosilactobacillus albertensis</name>
    <dbReference type="NCBI Taxonomy" id="2759752"/>
    <lineage>
        <taxon>Bacteria</taxon>
        <taxon>Bacillati</taxon>
        <taxon>Bacillota</taxon>
        <taxon>Bacilli</taxon>
        <taxon>Lactobacillales</taxon>
        <taxon>Lactobacillaceae</taxon>
        <taxon>Limosilactobacillus</taxon>
    </lineage>
</organism>
<accession>A0A839H366</accession>
<evidence type="ECO:0000256" key="2">
    <source>
        <dbReference type="RuleBase" id="RU363015"/>
    </source>
</evidence>
<dbReference type="RefSeq" id="WP_182603253.1">
    <property type="nucleotide sequence ID" value="NZ_JACIVD010000073.1"/>
</dbReference>
<dbReference type="NCBIfam" id="TIGR00730">
    <property type="entry name" value="Rossman fold protein, TIGR00730 family"/>
    <property type="match status" value="1"/>
</dbReference>
<dbReference type="SUPFAM" id="SSF102405">
    <property type="entry name" value="MCP/YpsA-like"/>
    <property type="match status" value="1"/>
</dbReference>
<dbReference type="EMBL" id="JACIVD010000073">
    <property type="protein sequence ID" value="MBB1124351.1"/>
    <property type="molecule type" value="Genomic_DNA"/>
</dbReference>
<dbReference type="InterPro" id="IPR031100">
    <property type="entry name" value="LOG_fam"/>
</dbReference>
<dbReference type="Pfam" id="PF03641">
    <property type="entry name" value="Lysine_decarbox"/>
    <property type="match status" value="1"/>
</dbReference>
<dbReference type="EC" id="3.2.2.n1" evidence="2"/>
<keyword evidence="2" id="KW-0203">Cytokinin biosynthesis</keyword>
<comment type="similarity">
    <text evidence="1 2">Belongs to the LOG family.</text>
</comment>
<name>A0A839H366_9LACO</name>
<dbReference type="Proteomes" id="UP000547628">
    <property type="component" value="Unassembled WGS sequence"/>
</dbReference>
<dbReference type="GO" id="GO:0016799">
    <property type="term" value="F:hydrolase activity, hydrolyzing N-glycosyl compounds"/>
    <property type="evidence" value="ECO:0007669"/>
    <property type="project" value="TreeGrafter"/>
</dbReference>
<sequence length="197" mass="22088">MIKRIAVYCGARDGNDPAFNHEAQRLGKWLVSHNIELVYGAGAFGLMGTLARTVLQNGGMVHGVITSELAERGAIYNELPDVRIVPNMDIRKQTMMSLADGLLAFPGGFGTLEEISEAASWTTVGDNNKPVTFYNFKGFYDPLLDLFKQMNKAGFVEDPYLNSVYFGDQFDQILAFMQSYKAPAHRQYTKKFKNKKR</sequence>